<comment type="function">
    <text evidence="2">Essential for vacuolar protein sorting. Required for vacuole biogenesis, stability and to maintain vacuole morphology.</text>
</comment>
<gene>
    <name evidence="5" type="ORF">ALECFALPRED_005295</name>
</gene>
<dbReference type="OrthoDB" id="1792at2759"/>
<dbReference type="GO" id="GO:0006886">
    <property type="term" value="P:intracellular protein transport"/>
    <property type="evidence" value="ECO:0007669"/>
    <property type="project" value="InterPro"/>
</dbReference>
<dbReference type="SUPFAM" id="SSF82171">
    <property type="entry name" value="DPP6 N-terminal domain-like"/>
    <property type="match status" value="1"/>
</dbReference>
<evidence type="ECO:0000313" key="6">
    <source>
        <dbReference type="Proteomes" id="UP000664203"/>
    </source>
</evidence>
<name>A0A8H3FUF8_9LECA</name>
<dbReference type="GO" id="GO:0005768">
    <property type="term" value="C:endosome"/>
    <property type="evidence" value="ECO:0007669"/>
    <property type="project" value="UniProtKB-ARBA"/>
</dbReference>
<dbReference type="Proteomes" id="UP000664203">
    <property type="component" value="Unassembled WGS sequence"/>
</dbReference>
<dbReference type="InterPro" id="IPR015943">
    <property type="entry name" value="WD40/YVTN_repeat-like_dom_sf"/>
</dbReference>
<evidence type="ECO:0000256" key="1">
    <source>
        <dbReference type="ARBA" id="ARBA00009250"/>
    </source>
</evidence>
<dbReference type="InterPro" id="IPR006926">
    <property type="entry name" value="Vps16_N"/>
</dbReference>
<organism evidence="5 6">
    <name type="scientific">Alectoria fallacina</name>
    <dbReference type="NCBI Taxonomy" id="1903189"/>
    <lineage>
        <taxon>Eukaryota</taxon>
        <taxon>Fungi</taxon>
        <taxon>Dikarya</taxon>
        <taxon>Ascomycota</taxon>
        <taxon>Pezizomycotina</taxon>
        <taxon>Lecanoromycetes</taxon>
        <taxon>OSLEUM clade</taxon>
        <taxon>Lecanoromycetidae</taxon>
        <taxon>Lecanorales</taxon>
        <taxon>Lecanorineae</taxon>
        <taxon>Parmeliaceae</taxon>
        <taxon>Alectoria</taxon>
    </lineage>
</organism>
<dbReference type="EMBL" id="CAJPDR010000329">
    <property type="protein sequence ID" value="CAF9932456.1"/>
    <property type="molecule type" value="Genomic_DNA"/>
</dbReference>
<dbReference type="PANTHER" id="PTHR12811:SF0">
    <property type="entry name" value="VACUOLAR PROTEIN SORTING-ASSOCIATED PROTEIN 16 HOMOLOG"/>
    <property type="match status" value="1"/>
</dbReference>
<dbReference type="GO" id="GO:0030897">
    <property type="term" value="C:HOPS complex"/>
    <property type="evidence" value="ECO:0007669"/>
    <property type="project" value="TreeGrafter"/>
</dbReference>
<keyword evidence="6" id="KW-1185">Reference proteome</keyword>
<keyword evidence="2" id="KW-0813">Transport</keyword>
<comment type="caution">
    <text evidence="5">The sequence shown here is derived from an EMBL/GenBank/DDBJ whole genome shotgun (WGS) entry which is preliminary data.</text>
</comment>
<accession>A0A8H3FUF8</accession>
<dbReference type="Pfam" id="PF04840">
    <property type="entry name" value="Vps16_C"/>
    <property type="match status" value="1"/>
</dbReference>
<evidence type="ECO:0000313" key="5">
    <source>
        <dbReference type="EMBL" id="CAF9932456.1"/>
    </source>
</evidence>
<dbReference type="GO" id="GO:0016197">
    <property type="term" value="P:endosomal transport"/>
    <property type="evidence" value="ECO:0007669"/>
    <property type="project" value="TreeGrafter"/>
</dbReference>
<protein>
    <recommendedName>
        <fullName evidence="2">Probable vacuolar protein sorting-associated protein 16 homolog</fullName>
    </recommendedName>
</protein>
<feature type="domain" description="Vps16 C-terminal" evidence="3">
    <location>
        <begin position="504"/>
        <end position="815"/>
    </location>
</feature>
<dbReference type="PIRSF" id="PIRSF007949">
    <property type="entry name" value="VPS16"/>
    <property type="match status" value="1"/>
</dbReference>
<comment type="similarity">
    <text evidence="1 2">Belongs to the VPS16 family.</text>
</comment>
<dbReference type="InterPro" id="IPR016534">
    <property type="entry name" value="VPS16"/>
</dbReference>
<evidence type="ECO:0000256" key="2">
    <source>
        <dbReference type="PIRNR" id="PIRNR007949"/>
    </source>
</evidence>
<dbReference type="InterPro" id="IPR006925">
    <property type="entry name" value="Vps16_C"/>
</dbReference>
<keyword evidence="2" id="KW-0653">Protein transport</keyword>
<dbReference type="Pfam" id="PF04841">
    <property type="entry name" value="Vps16_N"/>
    <property type="match status" value="1"/>
</dbReference>
<evidence type="ECO:0000259" key="4">
    <source>
        <dbReference type="Pfam" id="PF04841"/>
    </source>
</evidence>
<dbReference type="AlphaFoldDB" id="A0A8H3FUF8"/>
<sequence>MSNPTADWERVGDRFYRKIKLYDAVFDQDLELENYMIAGAPCAGAIALYRDEDKLHTYRGSQASKSGIDIYSCAGKLIRRINLGDWDKGSIRGVGWSEDEKLLVVTEDGVVRCYYDLQGDFTQFSLGNGAEEHGVKACRFWSTGFVARLSNNHLVAVSHYIEPRPKLLAIPPNDTVHSWTVIPPAHTLSRSVEVLLAIGQTIYVVDSSEAEDRVLPNGPFKYVSVSPNGLYVTLYTEDGKVWVITSDFQNKIGEYESKAKTIPKDVQWCGNDSVLLAWEDEVHMIGPNGALLKYYYDGWVHLLADIDGVRIMTNDVCEFLQKVPSVAEDIFKLGSTSPASVLLDAVDQLDKKSPKADENIQLIRPNLPDAVAACVQAAGQEYSTHWQKQLLKAASFGKSVLDLYSSDDFVDMCEKLRVLNAVRDYRIGLPLSFEQYERLTAEKLIQRLINRREYLLAIRLSDYLRLPTNRIYVHWASQKVRNSTADEDTICETIVNKLANKRGISFEYIARAAYDEGRNHLATQLLNHESRAGKQVPLLLSMSEDELALEKAIASGDTDLVFFVLLHLKKTLPLSSFFRLLTNRPLATALVESSARDQDQSLLKDLYYQDDRRLDGANLLFSEALAQTAPQTKADKLKLASKLIADNTKDPTASLYHKSFQEAQALIRLQTSLDFDLHGSEKIYTGLSLNATLHRLILTAHSKRAIKAASDFRVPDKTLAWIRLRALVAKRDWAELEEIATKNKRSSIGWEPYFNEILGAGNTKLAGGVFVAKCTGLTVRERSDMWVKCGMITKAGEELLKARDAEALEDLRARASGGGVGEIDRMIAQLRPKR</sequence>
<dbReference type="Gene3D" id="2.130.10.10">
    <property type="entry name" value="YVTN repeat-like/Quinoprotein amine dehydrogenase"/>
    <property type="match status" value="1"/>
</dbReference>
<dbReference type="GO" id="GO:0003779">
    <property type="term" value="F:actin binding"/>
    <property type="evidence" value="ECO:0007669"/>
    <property type="project" value="TreeGrafter"/>
</dbReference>
<dbReference type="PANTHER" id="PTHR12811">
    <property type="entry name" value="VACUOLAR PROTEIN SORTING VPS16"/>
    <property type="match status" value="1"/>
</dbReference>
<dbReference type="GO" id="GO:0042144">
    <property type="term" value="P:vacuole fusion, non-autophagic"/>
    <property type="evidence" value="ECO:0007669"/>
    <property type="project" value="TreeGrafter"/>
</dbReference>
<dbReference type="FunFam" id="2.130.10.10:FF:000635">
    <property type="entry name" value="Probable vacuolar protein sorting-associated protein 16 homolog"/>
    <property type="match status" value="1"/>
</dbReference>
<evidence type="ECO:0000259" key="3">
    <source>
        <dbReference type="Pfam" id="PF04840"/>
    </source>
</evidence>
<dbReference type="Gene3D" id="1.10.150.780">
    <property type="entry name" value="Vps16, C-terminal region"/>
    <property type="match status" value="1"/>
</dbReference>
<reference evidence="5" key="1">
    <citation type="submission" date="2021-03" db="EMBL/GenBank/DDBJ databases">
        <authorList>
            <person name="Tagirdzhanova G."/>
        </authorList>
    </citation>
    <scope>NUCLEOTIDE SEQUENCE</scope>
</reference>
<dbReference type="InterPro" id="IPR038132">
    <property type="entry name" value="Vps16_C_sf"/>
</dbReference>
<proteinExistence type="inferred from homology"/>
<feature type="domain" description="Vps16 N-terminal" evidence="4">
    <location>
        <begin position="4"/>
        <end position="411"/>
    </location>
</feature>